<reference evidence="1 2" key="1">
    <citation type="submission" date="2017-07" db="EMBL/GenBank/DDBJ databases">
        <title>Mechanisms for carbon and nitrogen cycling indicate functional differentiation within the Candidate Phyla Radiation.</title>
        <authorList>
            <person name="Danczak R.E."/>
            <person name="Johnston M.D."/>
            <person name="Kenah C."/>
            <person name="Slattery M."/>
            <person name="Wrighton K.C."/>
            <person name="Wilkins M.J."/>
        </authorList>
    </citation>
    <scope>NUCLEOTIDE SEQUENCE [LARGE SCALE GENOMIC DNA]</scope>
    <source>
        <strain evidence="1">Licking1014_85</strain>
    </source>
</reference>
<comment type="caution">
    <text evidence="1">The sequence shown here is derived from an EMBL/GenBank/DDBJ whole genome shotgun (WGS) entry which is preliminary data.</text>
</comment>
<dbReference type="Proteomes" id="UP000315589">
    <property type="component" value="Unassembled WGS sequence"/>
</dbReference>
<evidence type="ECO:0000313" key="1">
    <source>
        <dbReference type="EMBL" id="TSC92246.1"/>
    </source>
</evidence>
<dbReference type="AlphaFoldDB" id="A0A554LHA3"/>
<evidence type="ECO:0000313" key="2">
    <source>
        <dbReference type="Proteomes" id="UP000315589"/>
    </source>
</evidence>
<name>A0A554LHA3_9BACT</name>
<gene>
    <name evidence="1" type="ORF">CEN91_510</name>
</gene>
<organism evidence="1 2">
    <name type="scientific">Candidatus Berkelbacteria bacterium Licking1014_85</name>
    <dbReference type="NCBI Taxonomy" id="2017148"/>
    <lineage>
        <taxon>Bacteria</taxon>
        <taxon>Candidatus Berkelbacteria</taxon>
    </lineage>
</organism>
<proteinExistence type="predicted"/>
<protein>
    <submittedName>
        <fullName evidence="1">Uncharacterized protein</fullName>
    </submittedName>
</protein>
<dbReference type="EMBL" id="VMGI01000076">
    <property type="protein sequence ID" value="TSC92246.1"/>
    <property type="molecule type" value="Genomic_DNA"/>
</dbReference>
<sequence>MEGETSPKNLISSEQLLTEKEESTLIEAVEQEMGHEPQFLHRIGDMGYPLLVRGERNKIRNAMINVMKIGHGLKYELYTEGKEKDFVHVMAISCFLQRKFGISYCDFPYDDEWLSEFLFEGKNDLLSKYERSKMEWKPNYQFNEDNEKLDNSGVLARRKRVTEIIDPDLIKENALVNMLTSQGNMRGEYLCASPEYLREVINRFTTQKHSLVENMSNQSRNVTFQQFRNVTFG</sequence>
<accession>A0A554LHA3</accession>